<evidence type="ECO:0000313" key="3">
    <source>
        <dbReference type="Proteomes" id="UP001056535"/>
    </source>
</evidence>
<proteinExistence type="predicted"/>
<dbReference type="PANTHER" id="PTHR37309:SF1">
    <property type="entry name" value="SLR0284 PROTEIN"/>
    <property type="match status" value="1"/>
</dbReference>
<keyword evidence="1" id="KW-1133">Transmembrane helix</keyword>
<name>A0ABY4YIC7_9MICO</name>
<evidence type="ECO:0000256" key="1">
    <source>
        <dbReference type="SAM" id="Phobius"/>
    </source>
</evidence>
<keyword evidence="1" id="KW-0472">Membrane</keyword>
<reference evidence="2" key="1">
    <citation type="submission" date="2022-06" db="EMBL/GenBank/DDBJ databases">
        <title>Ornithinimicrobium JY.X270.</title>
        <authorList>
            <person name="Huang Y."/>
        </authorList>
    </citation>
    <scope>NUCLEOTIDE SEQUENCE</scope>
    <source>
        <strain evidence="2">JY.X270</strain>
    </source>
</reference>
<feature type="transmembrane region" description="Helical" evidence="1">
    <location>
        <begin position="32"/>
        <end position="52"/>
    </location>
</feature>
<feature type="transmembrane region" description="Helical" evidence="1">
    <location>
        <begin position="64"/>
        <end position="88"/>
    </location>
</feature>
<keyword evidence="1" id="KW-0812">Transmembrane</keyword>
<dbReference type="InterPro" id="IPR007165">
    <property type="entry name" value="Phage_holin_4_2"/>
</dbReference>
<accession>A0ABY4YIC7</accession>
<sequence length="127" mass="13756">MSFLIKVLVNGVALWVAALLVDGIVFEEASSTTAQVLTIAAVALIFGVLNAVIKPILTILSLPVLILTLGLFTFILNAIMLWLTQWVAAWFDLGFDVQSFWWDAVLGALIITIVSMVLNAVLPDGRD</sequence>
<organism evidence="2 3">
    <name type="scientific">Ornithinimicrobium cryptoxanthini</name>
    <dbReference type="NCBI Taxonomy" id="2934161"/>
    <lineage>
        <taxon>Bacteria</taxon>
        <taxon>Bacillati</taxon>
        <taxon>Actinomycetota</taxon>
        <taxon>Actinomycetes</taxon>
        <taxon>Micrococcales</taxon>
        <taxon>Ornithinimicrobiaceae</taxon>
        <taxon>Ornithinimicrobium</taxon>
    </lineage>
</organism>
<evidence type="ECO:0000313" key="2">
    <source>
        <dbReference type="EMBL" id="USQ76516.1"/>
    </source>
</evidence>
<dbReference type="RefSeq" id="WP_252621220.1">
    <property type="nucleotide sequence ID" value="NZ_CP099490.1"/>
</dbReference>
<feature type="transmembrane region" description="Helical" evidence="1">
    <location>
        <begin position="7"/>
        <end position="26"/>
    </location>
</feature>
<keyword evidence="3" id="KW-1185">Reference proteome</keyword>
<protein>
    <submittedName>
        <fullName evidence="2">Phage holin family protein</fullName>
    </submittedName>
</protein>
<feature type="transmembrane region" description="Helical" evidence="1">
    <location>
        <begin position="100"/>
        <end position="122"/>
    </location>
</feature>
<dbReference type="EMBL" id="CP099490">
    <property type="protein sequence ID" value="USQ76516.1"/>
    <property type="molecule type" value="Genomic_DNA"/>
</dbReference>
<dbReference type="Proteomes" id="UP001056535">
    <property type="component" value="Chromosome"/>
</dbReference>
<gene>
    <name evidence="2" type="ORF">NF557_00855</name>
</gene>
<dbReference type="PANTHER" id="PTHR37309">
    <property type="entry name" value="SLR0284 PROTEIN"/>
    <property type="match status" value="1"/>
</dbReference>
<dbReference type="Pfam" id="PF04020">
    <property type="entry name" value="Phage_holin_4_2"/>
    <property type="match status" value="1"/>
</dbReference>